<evidence type="ECO:0000256" key="7">
    <source>
        <dbReference type="ARBA" id="ARBA00023136"/>
    </source>
</evidence>
<proteinExistence type="predicted"/>
<accession>A0A914PUR5</accession>
<keyword evidence="7" id="KW-0472">Membrane</keyword>
<comment type="subcellular location">
    <subcellularLocation>
        <location evidence="1">Endomembrane system</location>
    </subcellularLocation>
</comment>
<dbReference type="FunFam" id="1.10.510.10:FF:001512">
    <property type="entry name" value="Receptor tyrosine-protein kinase erbB-2"/>
    <property type="match status" value="1"/>
</dbReference>
<keyword evidence="4" id="KW-0547">Nucleotide-binding</keyword>
<comment type="catalytic activity">
    <reaction evidence="9">
        <text>L-tyrosyl-[protein] + ATP = O-phospho-L-tyrosyl-[protein] + ADP + H(+)</text>
        <dbReference type="Rhea" id="RHEA:10596"/>
        <dbReference type="Rhea" id="RHEA-COMP:10136"/>
        <dbReference type="Rhea" id="RHEA-COMP:20101"/>
        <dbReference type="ChEBI" id="CHEBI:15378"/>
        <dbReference type="ChEBI" id="CHEBI:30616"/>
        <dbReference type="ChEBI" id="CHEBI:46858"/>
        <dbReference type="ChEBI" id="CHEBI:61978"/>
        <dbReference type="ChEBI" id="CHEBI:456216"/>
        <dbReference type="EC" id="2.7.10.1"/>
    </reaction>
</comment>
<dbReference type="InterPro" id="IPR000719">
    <property type="entry name" value="Prot_kinase_dom"/>
</dbReference>
<dbReference type="GO" id="GO:0043235">
    <property type="term" value="C:receptor complex"/>
    <property type="evidence" value="ECO:0007669"/>
    <property type="project" value="TreeGrafter"/>
</dbReference>
<dbReference type="InterPro" id="IPR050122">
    <property type="entry name" value="RTK"/>
</dbReference>
<protein>
    <recommendedName>
        <fullName evidence="2">receptor protein-tyrosine kinase</fullName>
        <ecNumber evidence="2">2.7.10.1</ecNumber>
    </recommendedName>
</protein>
<dbReference type="Pfam" id="PF07714">
    <property type="entry name" value="PK_Tyr_Ser-Thr"/>
    <property type="match status" value="1"/>
</dbReference>
<dbReference type="Gene3D" id="1.10.510.10">
    <property type="entry name" value="Transferase(Phosphotransferase) domain 1"/>
    <property type="match status" value="1"/>
</dbReference>
<dbReference type="EC" id="2.7.10.1" evidence="2"/>
<evidence type="ECO:0000256" key="5">
    <source>
        <dbReference type="ARBA" id="ARBA00022777"/>
    </source>
</evidence>
<dbReference type="InterPro" id="IPR011009">
    <property type="entry name" value="Kinase-like_dom_sf"/>
</dbReference>
<dbReference type="InterPro" id="IPR001245">
    <property type="entry name" value="Ser-Thr/Tyr_kinase_cat_dom"/>
</dbReference>
<keyword evidence="3" id="KW-0808">Transferase</keyword>
<dbReference type="Proteomes" id="UP000887578">
    <property type="component" value="Unplaced"/>
</dbReference>
<dbReference type="PRINTS" id="PR00109">
    <property type="entry name" value="TYRKINASE"/>
</dbReference>
<evidence type="ECO:0000256" key="6">
    <source>
        <dbReference type="ARBA" id="ARBA00022840"/>
    </source>
</evidence>
<dbReference type="CDD" id="cd00192">
    <property type="entry name" value="PTKc"/>
    <property type="match status" value="1"/>
</dbReference>
<keyword evidence="5" id="KW-0418">Kinase</keyword>
<dbReference type="PIRSF" id="PIRSF000654">
    <property type="entry name" value="Integrin-linked_kinase"/>
    <property type="match status" value="1"/>
</dbReference>
<dbReference type="SMART" id="SM00219">
    <property type="entry name" value="TyrKc"/>
    <property type="match status" value="1"/>
</dbReference>
<reference evidence="12" key="1">
    <citation type="submission" date="2022-11" db="UniProtKB">
        <authorList>
            <consortium name="WormBaseParasite"/>
        </authorList>
    </citation>
    <scope>IDENTIFICATION</scope>
</reference>
<dbReference type="PANTHER" id="PTHR24416:SF611">
    <property type="entry name" value="TYROSINE-PROTEIN KINASE TRANSMEMBRANE RECEPTOR ROR"/>
    <property type="match status" value="1"/>
</dbReference>
<dbReference type="PANTHER" id="PTHR24416">
    <property type="entry name" value="TYROSINE-PROTEIN KINASE RECEPTOR"/>
    <property type="match status" value="1"/>
</dbReference>
<dbReference type="GO" id="GO:0012505">
    <property type="term" value="C:endomembrane system"/>
    <property type="evidence" value="ECO:0007669"/>
    <property type="project" value="UniProtKB-SubCell"/>
</dbReference>
<keyword evidence="8" id="KW-0829">Tyrosine-protein kinase</keyword>
<organism evidence="11 12">
    <name type="scientific">Panagrolaimus davidi</name>
    <dbReference type="NCBI Taxonomy" id="227884"/>
    <lineage>
        <taxon>Eukaryota</taxon>
        <taxon>Metazoa</taxon>
        <taxon>Ecdysozoa</taxon>
        <taxon>Nematoda</taxon>
        <taxon>Chromadorea</taxon>
        <taxon>Rhabditida</taxon>
        <taxon>Tylenchina</taxon>
        <taxon>Panagrolaimomorpha</taxon>
        <taxon>Panagrolaimoidea</taxon>
        <taxon>Panagrolaimidae</taxon>
        <taxon>Panagrolaimus</taxon>
    </lineage>
</organism>
<dbReference type="GO" id="GO:0005886">
    <property type="term" value="C:plasma membrane"/>
    <property type="evidence" value="ECO:0007669"/>
    <property type="project" value="TreeGrafter"/>
</dbReference>
<dbReference type="GO" id="GO:0005524">
    <property type="term" value="F:ATP binding"/>
    <property type="evidence" value="ECO:0007669"/>
    <property type="project" value="UniProtKB-KW"/>
</dbReference>
<name>A0A914PUR5_9BILA</name>
<evidence type="ECO:0000256" key="4">
    <source>
        <dbReference type="ARBA" id="ARBA00022741"/>
    </source>
</evidence>
<feature type="domain" description="Protein kinase" evidence="10">
    <location>
        <begin position="1"/>
        <end position="240"/>
    </location>
</feature>
<evidence type="ECO:0000256" key="2">
    <source>
        <dbReference type="ARBA" id="ARBA00011902"/>
    </source>
</evidence>
<dbReference type="InterPro" id="IPR008266">
    <property type="entry name" value="Tyr_kinase_AS"/>
</dbReference>
<evidence type="ECO:0000313" key="12">
    <source>
        <dbReference type="WBParaSite" id="PDA_v2.g22481.t1"/>
    </source>
</evidence>
<keyword evidence="6" id="KW-0067">ATP-binding</keyword>
<dbReference type="PROSITE" id="PS00109">
    <property type="entry name" value="PROTEIN_KINASE_TYR"/>
    <property type="match status" value="1"/>
</dbReference>
<dbReference type="SUPFAM" id="SSF56112">
    <property type="entry name" value="Protein kinase-like (PK-like)"/>
    <property type="match status" value="1"/>
</dbReference>
<evidence type="ECO:0000313" key="11">
    <source>
        <dbReference type="Proteomes" id="UP000887578"/>
    </source>
</evidence>
<dbReference type="InterPro" id="IPR020635">
    <property type="entry name" value="Tyr_kinase_cat_dom"/>
</dbReference>
<keyword evidence="11" id="KW-1185">Reference proteome</keyword>
<evidence type="ECO:0000256" key="3">
    <source>
        <dbReference type="ARBA" id="ARBA00022679"/>
    </source>
</evidence>
<sequence length="264" mass="31121">MKKVAVKYVRREICTREDMLKEVEELRSCKHSNIVSFIGWIDEDNQRAIVTEFMAGGDLHEYLVNPQQPLTISNAFSFIFQILDAMFYLSHKHILHRDLAARNCLLNETFTTLKISDFGLARKMNMDYIYYQENQRALAFRWMSPEAITSNFKFTVKLDIWSFAILLWEIFMCGAVPYDNLEKVDVVNFLNEGKRLPRPHFCPLELYNVMLWCWDESPDDRPNFDALKSDIRALYSHIEIYESRTLNQSIRSKFNANGYEIPKA</sequence>
<evidence type="ECO:0000256" key="8">
    <source>
        <dbReference type="ARBA" id="ARBA00023137"/>
    </source>
</evidence>
<evidence type="ECO:0000259" key="10">
    <source>
        <dbReference type="PROSITE" id="PS50011"/>
    </source>
</evidence>
<dbReference type="GO" id="GO:0004714">
    <property type="term" value="F:transmembrane receptor protein tyrosine kinase activity"/>
    <property type="evidence" value="ECO:0007669"/>
    <property type="project" value="UniProtKB-EC"/>
</dbReference>
<dbReference type="AlphaFoldDB" id="A0A914PUR5"/>
<evidence type="ECO:0000256" key="9">
    <source>
        <dbReference type="ARBA" id="ARBA00051243"/>
    </source>
</evidence>
<dbReference type="GO" id="GO:0048680">
    <property type="term" value="P:positive regulation of axon regeneration"/>
    <property type="evidence" value="ECO:0007669"/>
    <property type="project" value="UniProtKB-ARBA"/>
</dbReference>
<dbReference type="PROSITE" id="PS50011">
    <property type="entry name" value="PROTEIN_KINASE_DOM"/>
    <property type="match status" value="1"/>
</dbReference>
<evidence type="ECO:0000256" key="1">
    <source>
        <dbReference type="ARBA" id="ARBA00004308"/>
    </source>
</evidence>
<dbReference type="GO" id="GO:0007169">
    <property type="term" value="P:cell surface receptor protein tyrosine kinase signaling pathway"/>
    <property type="evidence" value="ECO:0007669"/>
    <property type="project" value="TreeGrafter"/>
</dbReference>
<dbReference type="GO" id="GO:0061564">
    <property type="term" value="P:axon development"/>
    <property type="evidence" value="ECO:0007669"/>
    <property type="project" value="UniProtKB-ARBA"/>
</dbReference>
<dbReference type="WBParaSite" id="PDA_v2.g22481.t1">
    <property type="protein sequence ID" value="PDA_v2.g22481.t1"/>
    <property type="gene ID" value="PDA_v2.g22481"/>
</dbReference>